<reference evidence="1 2" key="1">
    <citation type="journal article" date="2022" name="Hortic Res">
        <title>A haplotype resolved chromosomal level avocado genome allows analysis of novel avocado genes.</title>
        <authorList>
            <person name="Nath O."/>
            <person name="Fletcher S.J."/>
            <person name="Hayward A."/>
            <person name="Shaw L.M."/>
            <person name="Masouleh A.K."/>
            <person name="Furtado A."/>
            <person name="Henry R.J."/>
            <person name="Mitter N."/>
        </authorList>
    </citation>
    <scope>NUCLEOTIDE SEQUENCE [LARGE SCALE GENOMIC DNA]</scope>
    <source>
        <strain evidence="2">cv. Hass</strain>
    </source>
</reference>
<organism evidence="1 2">
    <name type="scientific">Persea americana</name>
    <name type="common">Avocado</name>
    <dbReference type="NCBI Taxonomy" id="3435"/>
    <lineage>
        <taxon>Eukaryota</taxon>
        <taxon>Viridiplantae</taxon>
        <taxon>Streptophyta</taxon>
        <taxon>Embryophyta</taxon>
        <taxon>Tracheophyta</taxon>
        <taxon>Spermatophyta</taxon>
        <taxon>Magnoliopsida</taxon>
        <taxon>Magnoliidae</taxon>
        <taxon>Laurales</taxon>
        <taxon>Lauraceae</taxon>
        <taxon>Persea</taxon>
    </lineage>
</organism>
<comment type="caution">
    <text evidence="1">The sequence shown here is derived from an EMBL/GenBank/DDBJ whole genome shotgun (WGS) entry which is preliminary data.</text>
</comment>
<evidence type="ECO:0000313" key="2">
    <source>
        <dbReference type="Proteomes" id="UP001234297"/>
    </source>
</evidence>
<sequence length="404" mass="45229">MEFPLHFRCPISMELMQDPVTISTGVTYERKNIEKWFSTYKKKTCPATMQLLEGFDLTPNHTLKRLILSWQERNTASSSSSSGGIEQDEVALLLRTIESTPFKVSSLKKLRSMIEKDDEIKVDLVKFGGTEVLGHIILQILVENSDFVTFHACEEAVGVLYHLQLSDDEVLIQLLSEPDCIKSMAIMLQRGSAEARLHTVAILRRMAKIDCGWGQVVSDLVDMDIFKSLLELFSDEINTKASSCALDVLIEILGKGKNRLKAIEAGAVCVLIELLPDAGRSKCEKMLFLLKLLCECAEGRSAFVDHGLAISVVTKKILRLSELGTKLAVKILWLLCTFLPTERILEDMLVLGAVNKLLGLLHIDGRSSTKDKAMKIIKLHGNSWRQYPCFPCDLRDYLKLVQGS</sequence>
<evidence type="ECO:0000313" key="1">
    <source>
        <dbReference type="EMBL" id="KAJ8649964.1"/>
    </source>
</evidence>
<dbReference type="EMBL" id="CM056809">
    <property type="protein sequence ID" value="KAJ8649964.1"/>
    <property type="molecule type" value="Genomic_DNA"/>
</dbReference>
<protein>
    <submittedName>
        <fullName evidence="1">Uncharacterized protein</fullName>
    </submittedName>
</protein>
<gene>
    <name evidence="1" type="ORF">MRB53_002987</name>
</gene>
<proteinExistence type="predicted"/>
<dbReference type="Proteomes" id="UP001234297">
    <property type="component" value="Chromosome 1"/>
</dbReference>
<accession>A0ACC2MXR9</accession>
<keyword evidence="2" id="KW-1185">Reference proteome</keyword>
<name>A0ACC2MXR9_PERAE</name>